<evidence type="ECO:0000313" key="1">
    <source>
        <dbReference type="EMBL" id="MBW8287847.1"/>
    </source>
</evidence>
<evidence type="ECO:0008006" key="3">
    <source>
        <dbReference type="Google" id="ProtNLM"/>
    </source>
</evidence>
<dbReference type="EMBL" id="JAHDTB010000006">
    <property type="protein sequence ID" value="MBW8287847.1"/>
    <property type="molecule type" value="Genomic_DNA"/>
</dbReference>
<accession>A0ABS7FCP2</accession>
<dbReference type="GeneID" id="89687516"/>
<proteinExistence type="predicted"/>
<comment type="caution">
    <text evidence="1">The sequence shown here is derived from an EMBL/GenBank/DDBJ whole genome shotgun (WGS) entry which is preliminary data.</text>
</comment>
<gene>
    <name evidence="1" type="ORF">KIF53_09445</name>
</gene>
<dbReference type="Proteomes" id="UP000711178">
    <property type="component" value="Unassembled WGS sequence"/>
</dbReference>
<keyword evidence="2" id="KW-1185">Reference proteome</keyword>
<dbReference type="RefSeq" id="WP_043581409.1">
    <property type="nucleotide sequence ID" value="NZ_CP142381.1"/>
</dbReference>
<evidence type="ECO:0000313" key="2">
    <source>
        <dbReference type="Proteomes" id="UP000711178"/>
    </source>
</evidence>
<reference evidence="1 2" key="1">
    <citation type="submission" date="2021-05" db="EMBL/GenBank/DDBJ databases">
        <title>Draft Whole Genome Sequencing Of Biosensor Chromobacterium violaceum Strain CV026 Reveals A Regulatory RNA In Chromobacterium violaceum Phenotype Regulatory Network.</title>
        <authorList>
            <person name="Hong K.W."/>
            <person name="Chan K.G."/>
            <person name="Chang C.-Y."/>
        </authorList>
    </citation>
    <scope>NUCLEOTIDE SEQUENCE [LARGE SCALE GENOMIC DNA]</scope>
    <source>
        <strain evidence="1 2">ATCC 31532</strain>
    </source>
</reference>
<protein>
    <recommendedName>
        <fullName evidence="3">Phage tail protein</fullName>
    </recommendedName>
</protein>
<name>A0ABS7FCP2_9NEIS</name>
<organism evidence="1 2">
    <name type="scientific">Chromobacterium subtsugae</name>
    <dbReference type="NCBI Taxonomy" id="251747"/>
    <lineage>
        <taxon>Bacteria</taxon>
        <taxon>Pseudomonadati</taxon>
        <taxon>Pseudomonadota</taxon>
        <taxon>Betaproteobacteria</taxon>
        <taxon>Neisseriales</taxon>
        <taxon>Chromobacteriaceae</taxon>
        <taxon>Chromobacterium</taxon>
    </lineage>
</organism>
<sequence length="172" mass="20041">MLSMKSEFDIRPVLVLSAGLREEAIRQAWRRALRKTGEWIKTHVARQLSGELKIPAKVLKQRLYFFLRGLMQGKVWLGINPLEAARLGRVRQTRTGVTAGRHRFPGAWVMKYRDPNGVYRRTGRDRGEYAKVMFEWDEAAERVFRQVAAQAEARLLVVLEQEIRWELHKVTG</sequence>